<evidence type="ECO:0000256" key="1">
    <source>
        <dbReference type="SAM" id="Coils"/>
    </source>
</evidence>
<evidence type="ECO:0000313" key="3">
    <source>
        <dbReference type="EMBL" id="MCR6094955.1"/>
    </source>
</evidence>
<dbReference type="EMBL" id="JABXYM010000001">
    <property type="protein sequence ID" value="MCR6094955.1"/>
    <property type="molecule type" value="Genomic_DNA"/>
</dbReference>
<feature type="domain" description="DUF6792" evidence="2">
    <location>
        <begin position="20"/>
        <end position="235"/>
    </location>
</feature>
<dbReference type="AlphaFoldDB" id="A0A9Q4AYM6"/>
<comment type="caution">
    <text evidence="3">The sequence shown here is derived from an EMBL/GenBank/DDBJ whole genome shotgun (WGS) entry which is preliminary data.</text>
</comment>
<dbReference type="Proteomes" id="UP001057753">
    <property type="component" value="Unassembled WGS sequence"/>
</dbReference>
<protein>
    <recommendedName>
        <fullName evidence="2">DUF6792 domain-containing protein</fullName>
    </recommendedName>
</protein>
<reference evidence="3" key="1">
    <citation type="submission" date="2020-06" db="EMBL/GenBank/DDBJ databases">
        <title>Insight into the genomes of haloalkaliphilic bacilli from Kenyan soda lakes.</title>
        <authorList>
            <person name="Mwirichia R."/>
            <person name="Villamizar G.C."/>
            <person name="Poehlein A."/>
            <person name="Mugweru J."/>
            <person name="Kipnyargis A."/>
            <person name="Kiplimo D."/>
            <person name="Orwa P."/>
            <person name="Daniel R."/>
        </authorList>
    </citation>
    <scope>NUCLEOTIDE SEQUENCE</scope>
    <source>
        <strain evidence="3">B1096_S55</strain>
    </source>
</reference>
<organism evidence="3 4">
    <name type="scientific">Salipaludibacillus agaradhaerens</name>
    <name type="common">Bacillus agaradhaerens</name>
    <dbReference type="NCBI Taxonomy" id="76935"/>
    <lineage>
        <taxon>Bacteria</taxon>
        <taxon>Bacillati</taxon>
        <taxon>Bacillota</taxon>
        <taxon>Bacilli</taxon>
        <taxon>Bacillales</taxon>
        <taxon>Bacillaceae</taxon>
    </lineage>
</organism>
<gene>
    <name evidence="3" type="ORF">HXA33_00140</name>
</gene>
<accession>A0A9Q4AYM6</accession>
<evidence type="ECO:0000259" key="2">
    <source>
        <dbReference type="Pfam" id="PF20591"/>
    </source>
</evidence>
<name>A0A9Q4AYM6_SALAG</name>
<evidence type="ECO:0000313" key="4">
    <source>
        <dbReference type="Proteomes" id="UP001057753"/>
    </source>
</evidence>
<dbReference type="InterPro" id="IPR046742">
    <property type="entry name" value="DUF6792"/>
</dbReference>
<dbReference type="RefSeq" id="WP_257819578.1">
    <property type="nucleotide sequence ID" value="NZ_JABXYM010000001.1"/>
</dbReference>
<dbReference type="Pfam" id="PF20591">
    <property type="entry name" value="DUF6792"/>
    <property type="match status" value="1"/>
</dbReference>
<proteinExistence type="predicted"/>
<feature type="coiled-coil region" evidence="1">
    <location>
        <begin position="378"/>
        <end position="436"/>
    </location>
</feature>
<keyword evidence="1" id="KW-0175">Coiled coil</keyword>
<sequence>MAAEKVFITDEIRARVIDLEYKNLPEEEFVREIKRIYIEETGDDFPAEIGYFHSSEAESLQDDDSGYDGTALHFYSAEKDIDETYIISQGSQDETDWRYNITGIFAGKDISQAQATRAFVRDAQKEFKKGESDKDPLVIGLSHSLANNNNSIAYLMFDTFDVVHSFNGAQVSYYQLFNEDDSFNKAVTNQFSEIRSNPLNIYKVDQDELKKFTEDYYAEKGANIHQHTSINDVLYAASSARGFAEIGEINYYHTNPDFPGLREPFEKIPDEVIKNLQQLVIDYAVLSKDNDDLTHIVKEMSGIDLDISTYLANGSALDKAVIYFSTYLDPMIKDMNEKLPDFIMQIQSITQNSDLIFGELENKGYINLKQKEELVTTFNSLNGHLEEIERLLQREEKNRDSIFRNYALIGSGNDLRKNLNDLIAAIEADLATLTKDEYMDILHDIFESHGISELLPALAQSNKGKTYIGQDMVYVSSKSGKDVLVNISAAMRLYADGKILIEDKQAEIHRFQASIDEHIYHTYETSQRFISWKINDMEQNPFIYSPAFLFNYNPNTEQLTRISIHESLPALKGVDFTPELEALSESAEQGNSYIESYRKAVEEMFDEEEGISTRFDLIGGL</sequence>
<keyword evidence="4" id="KW-1185">Reference proteome</keyword>